<sequence length="30" mass="3502">MFKIITFIMLIFHSLNIMTFQEDGISCNHG</sequence>
<evidence type="ECO:0000313" key="1">
    <source>
        <dbReference type="EMBL" id="SVC23519.1"/>
    </source>
</evidence>
<organism evidence="1">
    <name type="scientific">marine metagenome</name>
    <dbReference type="NCBI Taxonomy" id="408172"/>
    <lineage>
        <taxon>unclassified sequences</taxon>
        <taxon>metagenomes</taxon>
        <taxon>ecological metagenomes</taxon>
    </lineage>
</organism>
<dbReference type="AlphaFoldDB" id="A0A382KH36"/>
<dbReference type="EMBL" id="UINC01080512">
    <property type="protein sequence ID" value="SVC23519.1"/>
    <property type="molecule type" value="Genomic_DNA"/>
</dbReference>
<name>A0A382KH36_9ZZZZ</name>
<proteinExistence type="predicted"/>
<gene>
    <name evidence="1" type="ORF">METZ01_LOCUS276373</name>
</gene>
<protein>
    <submittedName>
        <fullName evidence="1">Uncharacterized protein</fullName>
    </submittedName>
</protein>
<accession>A0A382KH36</accession>
<reference evidence="1" key="1">
    <citation type="submission" date="2018-05" db="EMBL/GenBank/DDBJ databases">
        <authorList>
            <person name="Lanie J.A."/>
            <person name="Ng W.-L."/>
            <person name="Kazmierczak K.M."/>
            <person name="Andrzejewski T.M."/>
            <person name="Davidsen T.M."/>
            <person name="Wayne K.J."/>
            <person name="Tettelin H."/>
            <person name="Glass J.I."/>
            <person name="Rusch D."/>
            <person name="Podicherti R."/>
            <person name="Tsui H.-C.T."/>
            <person name="Winkler M.E."/>
        </authorList>
    </citation>
    <scope>NUCLEOTIDE SEQUENCE</scope>
</reference>